<dbReference type="RefSeq" id="XP_019041985.1">
    <property type="nucleotide sequence ID" value="XM_019183064.1"/>
</dbReference>
<feature type="transmembrane region" description="Helical" evidence="1">
    <location>
        <begin position="47"/>
        <end position="66"/>
    </location>
</feature>
<dbReference type="AlphaFoldDB" id="A0A1E3PBM6"/>
<evidence type="ECO:0000313" key="2">
    <source>
        <dbReference type="EMBL" id="ODQ62778.1"/>
    </source>
</evidence>
<name>A0A1E3PBM6_WICAA</name>
<dbReference type="GeneID" id="30200310"/>
<evidence type="ECO:0000256" key="1">
    <source>
        <dbReference type="SAM" id="Phobius"/>
    </source>
</evidence>
<evidence type="ECO:0000313" key="3">
    <source>
        <dbReference type="Proteomes" id="UP000094112"/>
    </source>
</evidence>
<protein>
    <submittedName>
        <fullName evidence="2">Uncharacterized protein</fullName>
    </submittedName>
</protein>
<gene>
    <name evidence="2" type="ORF">WICANDRAFT_60827</name>
</gene>
<proteinExistence type="predicted"/>
<keyword evidence="3" id="KW-1185">Reference proteome</keyword>
<keyword evidence="1" id="KW-1133">Transmembrane helix</keyword>
<dbReference type="EMBL" id="KV454208">
    <property type="protein sequence ID" value="ODQ62778.1"/>
    <property type="molecule type" value="Genomic_DNA"/>
</dbReference>
<keyword evidence="1" id="KW-0812">Transmembrane</keyword>
<sequence length="116" mass="13560">MLGIPIERIGQTYKLPIDLESQDGPDLSCHCERCEYKKDSEGKVSTNFYYGVLVFPLWIMNVFLYLKSWTLDDQFEFSQQVQEEHRDEITLLQPESITSLGLINGFIGVLWDYFLI</sequence>
<keyword evidence="1" id="KW-0472">Membrane</keyword>
<organism evidence="2 3">
    <name type="scientific">Wickerhamomyces anomalus (strain ATCC 58044 / CBS 1984 / NCYC 433 / NRRL Y-366-8)</name>
    <name type="common">Yeast</name>
    <name type="synonym">Hansenula anomala</name>
    <dbReference type="NCBI Taxonomy" id="683960"/>
    <lineage>
        <taxon>Eukaryota</taxon>
        <taxon>Fungi</taxon>
        <taxon>Dikarya</taxon>
        <taxon>Ascomycota</taxon>
        <taxon>Saccharomycotina</taxon>
        <taxon>Saccharomycetes</taxon>
        <taxon>Phaffomycetales</taxon>
        <taxon>Wickerhamomycetaceae</taxon>
        <taxon>Wickerhamomyces</taxon>
    </lineage>
</organism>
<accession>A0A1E3PBM6</accession>
<reference evidence="2 3" key="1">
    <citation type="journal article" date="2016" name="Proc. Natl. Acad. Sci. U.S.A.">
        <title>Comparative genomics of biotechnologically important yeasts.</title>
        <authorList>
            <person name="Riley R."/>
            <person name="Haridas S."/>
            <person name="Wolfe K.H."/>
            <person name="Lopes M.R."/>
            <person name="Hittinger C.T."/>
            <person name="Goeker M."/>
            <person name="Salamov A.A."/>
            <person name="Wisecaver J.H."/>
            <person name="Long T.M."/>
            <person name="Calvey C.H."/>
            <person name="Aerts A.L."/>
            <person name="Barry K.W."/>
            <person name="Choi C."/>
            <person name="Clum A."/>
            <person name="Coughlan A.Y."/>
            <person name="Deshpande S."/>
            <person name="Douglass A.P."/>
            <person name="Hanson S.J."/>
            <person name="Klenk H.-P."/>
            <person name="LaButti K.M."/>
            <person name="Lapidus A."/>
            <person name="Lindquist E.A."/>
            <person name="Lipzen A.M."/>
            <person name="Meier-Kolthoff J.P."/>
            <person name="Ohm R.A."/>
            <person name="Otillar R.P."/>
            <person name="Pangilinan J.L."/>
            <person name="Peng Y."/>
            <person name="Rokas A."/>
            <person name="Rosa C.A."/>
            <person name="Scheuner C."/>
            <person name="Sibirny A.A."/>
            <person name="Slot J.C."/>
            <person name="Stielow J.B."/>
            <person name="Sun H."/>
            <person name="Kurtzman C.P."/>
            <person name="Blackwell M."/>
            <person name="Grigoriev I.V."/>
            <person name="Jeffries T.W."/>
        </authorList>
    </citation>
    <scope>NUCLEOTIDE SEQUENCE [LARGE SCALE GENOMIC DNA]</scope>
    <source>
        <strain evidence="3">ATCC 58044 / CBS 1984 / NCYC 433 / NRRL Y-366-8</strain>
    </source>
</reference>
<dbReference type="Proteomes" id="UP000094112">
    <property type="component" value="Unassembled WGS sequence"/>
</dbReference>